<dbReference type="EMBL" id="JBHTGP010000017">
    <property type="protein sequence ID" value="MFD0689475.1"/>
    <property type="molecule type" value="Genomic_DNA"/>
</dbReference>
<name>A0ABW2XY46_9ACTN</name>
<evidence type="ECO:0000313" key="2">
    <source>
        <dbReference type="Proteomes" id="UP001597063"/>
    </source>
</evidence>
<protein>
    <recommendedName>
        <fullName evidence="3">Transposase</fullName>
    </recommendedName>
</protein>
<gene>
    <name evidence="1" type="ORF">ACFQZM_33660</name>
</gene>
<comment type="caution">
    <text evidence="1">The sequence shown here is derived from an EMBL/GenBank/DDBJ whole genome shotgun (WGS) entry which is preliminary data.</text>
</comment>
<evidence type="ECO:0008006" key="3">
    <source>
        <dbReference type="Google" id="ProtNLM"/>
    </source>
</evidence>
<dbReference type="Proteomes" id="UP001597063">
    <property type="component" value="Unassembled WGS sequence"/>
</dbReference>
<keyword evidence="2" id="KW-1185">Reference proteome</keyword>
<organism evidence="1 2">
    <name type="scientific">Actinomadura fibrosa</name>
    <dbReference type="NCBI Taxonomy" id="111802"/>
    <lineage>
        <taxon>Bacteria</taxon>
        <taxon>Bacillati</taxon>
        <taxon>Actinomycetota</taxon>
        <taxon>Actinomycetes</taxon>
        <taxon>Streptosporangiales</taxon>
        <taxon>Thermomonosporaceae</taxon>
        <taxon>Actinomadura</taxon>
    </lineage>
</organism>
<accession>A0ABW2XY46</accession>
<evidence type="ECO:0000313" key="1">
    <source>
        <dbReference type="EMBL" id="MFD0689475.1"/>
    </source>
</evidence>
<reference evidence="2" key="1">
    <citation type="journal article" date="2019" name="Int. J. Syst. Evol. Microbiol.">
        <title>The Global Catalogue of Microorganisms (GCM) 10K type strain sequencing project: providing services to taxonomists for standard genome sequencing and annotation.</title>
        <authorList>
            <consortium name="The Broad Institute Genomics Platform"/>
            <consortium name="The Broad Institute Genome Sequencing Center for Infectious Disease"/>
            <person name="Wu L."/>
            <person name="Ma J."/>
        </authorList>
    </citation>
    <scope>NUCLEOTIDE SEQUENCE [LARGE SCALE GENOMIC DNA]</scope>
    <source>
        <strain evidence="2">JCM 9371</strain>
    </source>
</reference>
<dbReference type="RefSeq" id="WP_165503179.1">
    <property type="nucleotide sequence ID" value="NZ_CAACUY010000202.1"/>
</dbReference>
<sequence length="52" mass="5452">MGLATAHRYVTKVIELLAVLAPGLRAAMRIAARKPSVILDGTLVPIDRLAGA</sequence>
<proteinExistence type="predicted"/>